<dbReference type="InterPro" id="IPR049202">
    <property type="entry name" value="DUF6817"/>
</dbReference>
<feature type="region of interest" description="Disordered" evidence="1">
    <location>
        <begin position="1"/>
        <end position="20"/>
    </location>
</feature>
<evidence type="ECO:0000313" key="3">
    <source>
        <dbReference type="EMBL" id="CAD1820440.1"/>
    </source>
</evidence>
<evidence type="ECO:0000259" key="2">
    <source>
        <dbReference type="Pfam" id="PF20680"/>
    </source>
</evidence>
<evidence type="ECO:0000256" key="1">
    <source>
        <dbReference type="SAM" id="MobiDB-lite"/>
    </source>
</evidence>
<sequence length="269" mass="29879">MCTASSPLVEPSSSSSSMGGSGAVNWALKLWGTPNPVACCGLFHSAYSNSYVNLAIFDPESASRTRVAALVAALAECLVHLLCVVPRQPLIHNALLFRYSDRDLRDHLARSRASLSAAREGAASDPSEPWRRRVRSLLPAEGTMVKHIKTGDDVAISRRLAAKCLMMTMADFGDQLFDWQDKVFHNEDGRLEFAGDNPAALWPEEREPGLWMNSISRMAALYSLITREEEIYLLERKSQGGADYEEGRDEEIELVVPPVFDYCTSLRRK</sequence>
<protein>
    <recommendedName>
        <fullName evidence="2">DUF6817 domain-containing protein</fullName>
    </recommendedName>
</protein>
<dbReference type="PANTHER" id="PTHR37391:SF2">
    <property type="entry name" value="E3 UBIQUITIN-PROTEIN LIGASE"/>
    <property type="match status" value="1"/>
</dbReference>
<feature type="domain" description="DUF6817" evidence="2">
    <location>
        <begin position="24"/>
        <end position="87"/>
    </location>
</feature>
<proteinExistence type="predicted"/>
<accession>A0A6V7NP93</accession>
<dbReference type="Pfam" id="PF20680">
    <property type="entry name" value="DUF6817"/>
    <property type="match status" value="1"/>
</dbReference>
<dbReference type="AlphaFoldDB" id="A0A6V7NP93"/>
<dbReference type="EMBL" id="LR862140">
    <property type="protein sequence ID" value="CAD1820440.1"/>
    <property type="molecule type" value="Genomic_DNA"/>
</dbReference>
<dbReference type="PANTHER" id="PTHR37391">
    <property type="entry name" value="E3 UBIQUITIN-PROTEIN LIGASE"/>
    <property type="match status" value="1"/>
</dbReference>
<name>A0A6V7NP93_ANACO</name>
<gene>
    <name evidence="3" type="ORF">CB5_LOCUS3651</name>
</gene>
<organism evidence="3">
    <name type="scientific">Ananas comosus var. bracteatus</name>
    <name type="common">red pineapple</name>
    <dbReference type="NCBI Taxonomy" id="296719"/>
    <lineage>
        <taxon>Eukaryota</taxon>
        <taxon>Viridiplantae</taxon>
        <taxon>Streptophyta</taxon>
        <taxon>Embryophyta</taxon>
        <taxon>Tracheophyta</taxon>
        <taxon>Spermatophyta</taxon>
        <taxon>Magnoliopsida</taxon>
        <taxon>Liliopsida</taxon>
        <taxon>Poales</taxon>
        <taxon>Bromeliaceae</taxon>
        <taxon>Bromelioideae</taxon>
        <taxon>Ananas</taxon>
    </lineage>
</organism>
<reference evidence="3" key="1">
    <citation type="submission" date="2020-07" db="EMBL/GenBank/DDBJ databases">
        <authorList>
            <person name="Lin J."/>
        </authorList>
    </citation>
    <scope>NUCLEOTIDE SEQUENCE</scope>
</reference>